<sequence>MSLTTATVYKYLNLTNQVRLDLMFWVDIYITPEISVDKKLTYKLHPEDPRKAILIQRAIIIVK</sequence>
<dbReference type="AlphaFoldDB" id="A0A7J7FK27"/>
<dbReference type="EMBL" id="JACDTQ010000370">
    <property type="protein sequence ID" value="KAF5928410.1"/>
    <property type="molecule type" value="Genomic_DNA"/>
</dbReference>
<name>A0A7J7FK27_DICBM</name>
<feature type="non-terminal residue" evidence="1">
    <location>
        <position position="1"/>
    </location>
</feature>
<reference evidence="1 2" key="1">
    <citation type="journal article" date="2020" name="Mol. Biol. Evol.">
        <title>Interspecific Gene Flow and the Evolution of Specialization in Black and White Rhinoceros.</title>
        <authorList>
            <person name="Moodley Y."/>
            <person name="Westbury M.V."/>
            <person name="Russo I.M."/>
            <person name="Gopalakrishnan S."/>
            <person name="Rakotoarivelo A."/>
            <person name="Olsen R.A."/>
            <person name="Prost S."/>
            <person name="Tunstall T."/>
            <person name="Ryder O.A."/>
            <person name="Dalen L."/>
            <person name="Bruford M.W."/>
        </authorList>
    </citation>
    <scope>NUCLEOTIDE SEQUENCE [LARGE SCALE GENOMIC DNA]</scope>
    <source>
        <strain evidence="1">SBR-YM</strain>
        <tissue evidence="1">Skin</tissue>
    </source>
</reference>
<dbReference type="Proteomes" id="UP000551758">
    <property type="component" value="Unassembled WGS sequence"/>
</dbReference>
<evidence type="ECO:0000313" key="1">
    <source>
        <dbReference type="EMBL" id="KAF5928410.1"/>
    </source>
</evidence>
<accession>A0A7J7FK27</accession>
<proteinExistence type="predicted"/>
<keyword evidence="2" id="KW-1185">Reference proteome</keyword>
<gene>
    <name evidence="1" type="ORF">HPG69_015015</name>
</gene>
<evidence type="ECO:0000313" key="2">
    <source>
        <dbReference type="Proteomes" id="UP000551758"/>
    </source>
</evidence>
<comment type="caution">
    <text evidence="1">The sequence shown here is derived from an EMBL/GenBank/DDBJ whole genome shotgun (WGS) entry which is preliminary data.</text>
</comment>
<organism evidence="1 2">
    <name type="scientific">Diceros bicornis minor</name>
    <name type="common">South-central black rhinoceros</name>
    <dbReference type="NCBI Taxonomy" id="77932"/>
    <lineage>
        <taxon>Eukaryota</taxon>
        <taxon>Metazoa</taxon>
        <taxon>Chordata</taxon>
        <taxon>Craniata</taxon>
        <taxon>Vertebrata</taxon>
        <taxon>Euteleostomi</taxon>
        <taxon>Mammalia</taxon>
        <taxon>Eutheria</taxon>
        <taxon>Laurasiatheria</taxon>
        <taxon>Perissodactyla</taxon>
        <taxon>Rhinocerotidae</taxon>
        <taxon>Diceros</taxon>
    </lineage>
</organism>
<protein>
    <submittedName>
        <fullName evidence="1">Uncharacterized protein</fullName>
    </submittedName>
</protein>